<reference evidence="1 2" key="1">
    <citation type="journal article" date="2021" name="Commun. Biol.">
        <title>The genome of Shorea leprosula (Dipterocarpaceae) highlights the ecological relevance of drought in aseasonal tropical rainforests.</title>
        <authorList>
            <person name="Ng K.K.S."/>
            <person name="Kobayashi M.J."/>
            <person name="Fawcett J.A."/>
            <person name="Hatakeyama M."/>
            <person name="Paape T."/>
            <person name="Ng C.H."/>
            <person name="Ang C.C."/>
            <person name="Tnah L.H."/>
            <person name="Lee C.T."/>
            <person name="Nishiyama T."/>
            <person name="Sese J."/>
            <person name="O'Brien M.J."/>
            <person name="Copetti D."/>
            <person name="Mohd Noor M.I."/>
            <person name="Ong R.C."/>
            <person name="Putra M."/>
            <person name="Sireger I.Z."/>
            <person name="Indrioko S."/>
            <person name="Kosugi Y."/>
            <person name="Izuno A."/>
            <person name="Isagi Y."/>
            <person name="Lee S.L."/>
            <person name="Shimizu K.K."/>
        </authorList>
    </citation>
    <scope>NUCLEOTIDE SEQUENCE [LARGE SCALE GENOMIC DNA]</scope>
    <source>
        <strain evidence="1">214</strain>
    </source>
</reference>
<name>A0AAV5KPH5_9ROSI</name>
<organism evidence="1 2">
    <name type="scientific">Rubroshorea leprosula</name>
    <dbReference type="NCBI Taxonomy" id="152421"/>
    <lineage>
        <taxon>Eukaryota</taxon>
        <taxon>Viridiplantae</taxon>
        <taxon>Streptophyta</taxon>
        <taxon>Embryophyta</taxon>
        <taxon>Tracheophyta</taxon>
        <taxon>Spermatophyta</taxon>
        <taxon>Magnoliopsida</taxon>
        <taxon>eudicotyledons</taxon>
        <taxon>Gunneridae</taxon>
        <taxon>Pentapetalae</taxon>
        <taxon>rosids</taxon>
        <taxon>malvids</taxon>
        <taxon>Malvales</taxon>
        <taxon>Dipterocarpaceae</taxon>
        <taxon>Rubroshorea</taxon>
    </lineage>
</organism>
<keyword evidence="2" id="KW-1185">Reference proteome</keyword>
<gene>
    <name evidence="1" type="ORF">SLEP1_g35834</name>
</gene>
<dbReference type="EMBL" id="BPVZ01000072">
    <property type="protein sequence ID" value="GKV26550.1"/>
    <property type="molecule type" value="Genomic_DNA"/>
</dbReference>
<protein>
    <submittedName>
        <fullName evidence="1">Uncharacterized protein</fullName>
    </submittedName>
</protein>
<dbReference type="AlphaFoldDB" id="A0AAV5KPH5"/>
<comment type="caution">
    <text evidence="1">The sequence shown here is derived from an EMBL/GenBank/DDBJ whole genome shotgun (WGS) entry which is preliminary data.</text>
</comment>
<evidence type="ECO:0000313" key="2">
    <source>
        <dbReference type="Proteomes" id="UP001054252"/>
    </source>
</evidence>
<evidence type="ECO:0000313" key="1">
    <source>
        <dbReference type="EMBL" id="GKV26550.1"/>
    </source>
</evidence>
<accession>A0AAV5KPH5</accession>
<sequence length="37" mass="4012">MVEETGRASFSILKAKLTHQVTLSSTRDGGSVFLSTR</sequence>
<proteinExistence type="predicted"/>
<dbReference type="Proteomes" id="UP001054252">
    <property type="component" value="Unassembled WGS sequence"/>
</dbReference>